<sequence>MADTFPFLIHKIEDIHPLMPKRIFSILVDVGSYEHGDVFEQYGYTGNGPSWAEHIQAIIEVHDPKLLDHLERDEEGDTYLIYADSQMAVDRFLKLTVPIFSDPAKLDEHLSQTDPEEFFELE</sequence>
<dbReference type="RefSeq" id="WP_169530731.1">
    <property type="nucleotide sequence ID" value="NZ_JABBGH010000001.1"/>
</dbReference>
<protein>
    <submittedName>
        <fullName evidence="1">Uncharacterized protein</fullName>
    </submittedName>
</protein>
<accession>A0A7Y0ADR0</accession>
<dbReference type="Proteomes" id="UP000559626">
    <property type="component" value="Unassembled WGS sequence"/>
</dbReference>
<dbReference type="EMBL" id="JABBGH010000001">
    <property type="protein sequence ID" value="NML65437.1"/>
    <property type="molecule type" value="Genomic_DNA"/>
</dbReference>
<comment type="caution">
    <text evidence="1">The sequence shown here is derived from an EMBL/GenBank/DDBJ whole genome shotgun (WGS) entry which is preliminary data.</text>
</comment>
<keyword evidence="2" id="KW-1185">Reference proteome</keyword>
<dbReference type="Pfam" id="PF15595">
    <property type="entry name" value="Imm51"/>
    <property type="match status" value="1"/>
</dbReference>
<gene>
    <name evidence="1" type="ORF">HHL22_09495</name>
</gene>
<evidence type="ECO:0000313" key="2">
    <source>
        <dbReference type="Proteomes" id="UP000559626"/>
    </source>
</evidence>
<proteinExistence type="predicted"/>
<dbReference type="AlphaFoldDB" id="A0A7Y0ADR0"/>
<evidence type="ECO:0000313" key="1">
    <source>
        <dbReference type="EMBL" id="NML65437.1"/>
    </source>
</evidence>
<name>A0A7Y0ADR0_9BACT</name>
<organism evidence="1 2">
    <name type="scientific">Hymenobacter polaris</name>
    <dbReference type="NCBI Taxonomy" id="2682546"/>
    <lineage>
        <taxon>Bacteria</taxon>
        <taxon>Pseudomonadati</taxon>
        <taxon>Bacteroidota</taxon>
        <taxon>Cytophagia</taxon>
        <taxon>Cytophagales</taxon>
        <taxon>Hymenobacteraceae</taxon>
        <taxon>Hymenobacter</taxon>
    </lineage>
</organism>
<dbReference type="InterPro" id="IPR028956">
    <property type="entry name" value="Imm51"/>
</dbReference>
<reference evidence="1 2" key="1">
    <citation type="submission" date="2020-04" db="EMBL/GenBank/DDBJ databases">
        <title>Hymenobacter polaris sp. nov., isolated from Arctic soil.</title>
        <authorList>
            <person name="Dahal R.H."/>
        </authorList>
    </citation>
    <scope>NUCLEOTIDE SEQUENCE [LARGE SCALE GENOMIC DNA]</scope>
    <source>
        <strain evidence="1 2">RP-2-7</strain>
    </source>
</reference>